<keyword evidence="9" id="KW-1185">Reference proteome</keyword>
<reference evidence="8 9" key="1">
    <citation type="submission" date="2024-02" db="EMBL/GenBank/DDBJ databases">
        <authorList>
            <person name="Daric V."/>
            <person name="Darras S."/>
        </authorList>
    </citation>
    <scope>NUCLEOTIDE SEQUENCE [LARGE SCALE GENOMIC DNA]</scope>
</reference>
<feature type="active site" evidence="4">
    <location>
        <position position="197"/>
    </location>
</feature>
<feature type="transmembrane region" description="Helical" evidence="6">
    <location>
        <begin position="461"/>
        <end position="479"/>
    </location>
</feature>
<dbReference type="InterPro" id="IPR012394">
    <property type="entry name" value="Aldehyde_DH_NAD(P)"/>
</dbReference>
<comment type="caution">
    <text evidence="8">The sequence shown here is derived from an EMBL/GenBank/DDBJ whole genome shotgun (WGS) entry which is preliminary data.</text>
</comment>
<dbReference type="Gene3D" id="3.40.309.10">
    <property type="entry name" value="Aldehyde Dehydrogenase, Chain A, domain 2"/>
    <property type="match status" value="1"/>
</dbReference>
<dbReference type="PIRSF" id="PIRSF036492">
    <property type="entry name" value="ALDH"/>
    <property type="match status" value="1"/>
</dbReference>
<dbReference type="InterPro" id="IPR029510">
    <property type="entry name" value="Ald_DH_CS_GLU"/>
</dbReference>
<dbReference type="InterPro" id="IPR016163">
    <property type="entry name" value="Ald_DH_C"/>
</dbReference>
<name>A0ABP0G1G2_CLALP</name>
<dbReference type="Proteomes" id="UP001642483">
    <property type="component" value="Unassembled WGS sequence"/>
</dbReference>
<dbReference type="InterPro" id="IPR016160">
    <property type="entry name" value="Ald_DH_CS_CYS"/>
</dbReference>
<dbReference type="InterPro" id="IPR016161">
    <property type="entry name" value="Ald_DH/histidinol_DH"/>
</dbReference>
<gene>
    <name evidence="8" type="ORF">CVLEPA_LOCUS14991</name>
</gene>
<evidence type="ECO:0000256" key="6">
    <source>
        <dbReference type="SAM" id="Phobius"/>
    </source>
</evidence>
<dbReference type="PROSITE" id="PS00687">
    <property type="entry name" value="ALDEHYDE_DEHYDR_GLU"/>
    <property type="match status" value="1"/>
</dbReference>
<dbReference type="SUPFAM" id="SSF53720">
    <property type="entry name" value="ALDH-like"/>
    <property type="match status" value="1"/>
</dbReference>
<evidence type="ECO:0000256" key="5">
    <source>
        <dbReference type="RuleBase" id="RU003345"/>
    </source>
</evidence>
<dbReference type="PANTHER" id="PTHR43570:SF16">
    <property type="entry name" value="ALDEHYDE DEHYDROGENASE TYPE III, ISOFORM Q"/>
    <property type="match status" value="1"/>
</dbReference>
<keyword evidence="2 3" id="KW-0560">Oxidoreductase</keyword>
<dbReference type="InterPro" id="IPR016162">
    <property type="entry name" value="Ald_DH_N"/>
</dbReference>
<accession>A0ABP0G1G2</accession>
<keyword evidence="6" id="KW-0812">Transmembrane</keyword>
<evidence type="ECO:0000256" key="1">
    <source>
        <dbReference type="ARBA" id="ARBA00009986"/>
    </source>
</evidence>
<sequence>MEMSSFIVNSSSLGAPVCNEKCLKENEQEFCNALEKDLHRPKLEAVLAEIIITSNEIVYALENIDSWAKDETCSTNILNKFTKTCIRKEPYGVCLIMSAWNYPLVLLLAPLVAAIAAGNCAVIKPSECAKNCAAALQSILPKYLDNDCYPVMVLNAEQSAKLTKYHRFDFIFFTGGTSVGRYVMKAAAEHLTPVVLELGGKNPCYVDSTCNLRVAARRIVWGRYYNAGQICLAPDYIMINESIREKFLVEVKAALKEFYGENPKASSDYGRIINKRQFGRLKQLLKSGSGKIVIGGEMDEKENYIAPTVVVDVDVKSPFMQEEMFGPIMLILTIPSLEEAIAIINAKEKPLALYMFSKDKPAINRMLNSTVSGGVTVNDVFAHYIPHNLPFGGVGNSGMGSYHGKFGFDAFTHKRSCVVDGTPDALFSSRYPPYTDTKLSIIRLAFQKSLKSGGPFKKISSFLWLTVLGVVLAYLFRYLELYYR</sequence>
<comment type="similarity">
    <text evidence="1 3 5">Belongs to the aldehyde dehydrogenase family.</text>
</comment>
<protein>
    <recommendedName>
        <fullName evidence="3">Aldehyde dehydrogenase</fullName>
    </recommendedName>
</protein>
<evidence type="ECO:0000313" key="8">
    <source>
        <dbReference type="EMBL" id="CAK8683985.1"/>
    </source>
</evidence>
<dbReference type="PANTHER" id="PTHR43570">
    <property type="entry name" value="ALDEHYDE DEHYDROGENASE"/>
    <property type="match status" value="1"/>
</dbReference>
<dbReference type="InterPro" id="IPR015590">
    <property type="entry name" value="Aldehyde_DH_dom"/>
</dbReference>
<evidence type="ECO:0000256" key="2">
    <source>
        <dbReference type="ARBA" id="ARBA00023002"/>
    </source>
</evidence>
<evidence type="ECO:0000259" key="7">
    <source>
        <dbReference type="Pfam" id="PF00171"/>
    </source>
</evidence>
<dbReference type="Gene3D" id="3.40.605.10">
    <property type="entry name" value="Aldehyde Dehydrogenase, Chain A, domain 1"/>
    <property type="match status" value="1"/>
</dbReference>
<evidence type="ECO:0000256" key="3">
    <source>
        <dbReference type="PIRNR" id="PIRNR036492"/>
    </source>
</evidence>
<dbReference type="PROSITE" id="PS00070">
    <property type="entry name" value="ALDEHYDE_DEHYDR_CYS"/>
    <property type="match status" value="1"/>
</dbReference>
<feature type="domain" description="Aldehyde dehydrogenase" evidence="7">
    <location>
        <begin position="21"/>
        <end position="415"/>
    </location>
</feature>
<dbReference type="Pfam" id="PF00171">
    <property type="entry name" value="Aldedh"/>
    <property type="match status" value="1"/>
</dbReference>
<proteinExistence type="inferred from homology"/>
<keyword evidence="6" id="KW-0472">Membrane</keyword>
<evidence type="ECO:0000313" key="9">
    <source>
        <dbReference type="Proteomes" id="UP001642483"/>
    </source>
</evidence>
<evidence type="ECO:0000256" key="4">
    <source>
        <dbReference type="PROSITE-ProRule" id="PRU10007"/>
    </source>
</evidence>
<dbReference type="EMBL" id="CAWYQH010000097">
    <property type="protein sequence ID" value="CAK8683985.1"/>
    <property type="molecule type" value="Genomic_DNA"/>
</dbReference>
<organism evidence="8 9">
    <name type="scientific">Clavelina lepadiformis</name>
    <name type="common">Light-bulb sea squirt</name>
    <name type="synonym">Ascidia lepadiformis</name>
    <dbReference type="NCBI Taxonomy" id="159417"/>
    <lineage>
        <taxon>Eukaryota</taxon>
        <taxon>Metazoa</taxon>
        <taxon>Chordata</taxon>
        <taxon>Tunicata</taxon>
        <taxon>Ascidiacea</taxon>
        <taxon>Aplousobranchia</taxon>
        <taxon>Clavelinidae</taxon>
        <taxon>Clavelina</taxon>
    </lineage>
</organism>
<keyword evidence="6" id="KW-1133">Transmembrane helix</keyword>